<reference evidence="1" key="1">
    <citation type="submission" date="2014-11" db="EMBL/GenBank/DDBJ databases">
        <authorList>
            <person name="Amaro Gonzalez C."/>
        </authorList>
    </citation>
    <scope>NUCLEOTIDE SEQUENCE</scope>
</reference>
<accession>A0A0E9QT37</accession>
<dbReference type="EMBL" id="GBXM01089334">
    <property type="protein sequence ID" value="JAH19243.1"/>
    <property type="molecule type" value="Transcribed_RNA"/>
</dbReference>
<proteinExistence type="predicted"/>
<reference evidence="1" key="2">
    <citation type="journal article" date="2015" name="Fish Shellfish Immunol.">
        <title>Early steps in the European eel (Anguilla anguilla)-Vibrio vulnificus interaction in the gills: Role of the RtxA13 toxin.</title>
        <authorList>
            <person name="Callol A."/>
            <person name="Pajuelo D."/>
            <person name="Ebbesson L."/>
            <person name="Teles M."/>
            <person name="MacKenzie S."/>
            <person name="Amaro C."/>
        </authorList>
    </citation>
    <scope>NUCLEOTIDE SEQUENCE</scope>
</reference>
<protein>
    <submittedName>
        <fullName evidence="1">Uncharacterized protein</fullName>
    </submittedName>
</protein>
<dbReference type="AlphaFoldDB" id="A0A0E9QT37"/>
<sequence length="36" mass="3894">MEAVVRFSYVSQCGPHLQVEPSTLPWGGALLSAMKC</sequence>
<name>A0A0E9QT37_ANGAN</name>
<organism evidence="1">
    <name type="scientific">Anguilla anguilla</name>
    <name type="common">European freshwater eel</name>
    <name type="synonym">Muraena anguilla</name>
    <dbReference type="NCBI Taxonomy" id="7936"/>
    <lineage>
        <taxon>Eukaryota</taxon>
        <taxon>Metazoa</taxon>
        <taxon>Chordata</taxon>
        <taxon>Craniata</taxon>
        <taxon>Vertebrata</taxon>
        <taxon>Euteleostomi</taxon>
        <taxon>Actinopterygii</taxon>
        <taxon>Neopterygii</taxon>
        <taxon>Teleostei</taxon>
        <taxon>Anguilliformes</taxon>
        <taxon>Anguillidae</taxon>
        <taxon>Anguilla</taxon>
    </lineage>
</organism>
<evidence type="ECO:0000313" key="1">
    <source>
        <dbReference type="EMBL" id="JAH19243.1"/>
    </source>
</evidence>